<keyword evidence="3" id="KW-0547">Nucleotide-binding</keyword>
<dbReference type="Pfam" id="PF13549">
    <property type="entry name" value="ATP-grasp_5"/>
    <property type="match status" value="1"/>
</dbReference>
<comment type="similarity">
    <text evidence="5">In the N-terminal section; belongs to the acetate CoA ligase alpha subunit family.</text>
</comment>
<evidence type="ECO:0000256" key="2">
    <source>
        <dbReference type="ARBA" id="ARBA00022598"/>
    </source>
</evidence>
<dbReference type="Pfam" id="PF13380">
    <property type="entry name" value="CoA_binding_2"/>
    <property type="match status" value="1"/>
</dbReference>
<dbReference type="SUPFAM" id="SSF52210">
    <property type="entry name" value="Succinyl-CoA synthetase domains"/>
    <property type="match status" value="2"/>
</dbReference>
<dbReference type="GO" id="GO:0016747">
    <property type="term" value="F:acyltransferase activity, transferring groups other than amino-acyl groups"/>
    <property type="evidence" value="ECO:0007669"/>
    <property type="project" value="InterPro"/>
</dbReference>
<evidence type="ECO:0000259" key="6">
    <source>
        <dbReference type="PROSITE" id="PS51186"/>
    </source>
</evidence>
<evidence type="ECO:0000256" key="3">
    <source>
        <dbReference type="ARBA" id="ARBA00022741"/>
    </source>
</evidence>
<evidence type="ECO:0000313" key="8">
    <source>
        <dbReference type="Proteomes" id="UP000539372"/>
    </source>
</evidence>
<accession>A0A7Y0E272</accession>
<feature type="domain" description="N-acetyltransferase" evidence="6">
    <location>
        <begin position="752"/>
        <end position="905"/>
    </location>
</feature>
<evidence type="ECO:0000256" key="1">
    <source>
        <dbReference type="ARBA" id="ARBA00022532"/>
    </source>
</evidence>
<dbReference type="InterPro" id="IPR003781">
    <property type="entry name" value="CoA-bd"/>
</dbReference>
<dbReference type="SMART" id="SM00881">
    <property type="entry name" value="CoA_binding"/>
    <property type="match status" value="1"/>
</dbReference>
<dbReference type="InterPro" id="IPR036291">
    <property type="entry name" value="NAD(P)-bd_dom_sf"/>
</dbReference>
<dbReference type="InterPro" id="IPR016102">
    <property type="entry name" value="Succinyl-CoA_synth-like"/>
</dbReference>
<keyword evidence="8" id="KW-1185">Reference proteome</keyword>
<dbReference type="GO" id="GO:0006099">
    <property type="term" value="P:tricarboxylic acid cycle"/>
    <property type="evidence" value="ECO:0007669"/>
    <property type="project" value="UniProtKB-KW"/>
</dbReference>
<proteinExistence type="inferred from homology"/>
<evidence type="ECO:0000256" key="4">
    <source>
        <dbReference type="ARBA" id="ARBA00022840"/>
    </source>
</evidence>
<dbReference type="Proteomes" id="UP000539372">
    <property type="component" value="Unassembled WGS sequence"/>
</dbReference>
<dbReference type="Gene3D" id="3.40.630.30">
    <property type="match status" value="1"/>
</dbReference>
<dbReference type="GO" id="GO:0005524">
    <property type="term" value="F:ATP binding"/>
    <property type="evidence" value="ECO:0007669"/>
    <property type="project" value="UniProtKB-KW"/>
</dbReference>
<dbReference type="Gene3D" id="3.40.50.261">
    <property type="entry name" value="Succinyl-CoA synthetase domains"/>
    <property type="match status" value="2"/>
</dbReference>
<dbReference type="Pfam" id="PF00583">
    <property type="entry name" value="Acetyltransf_1"/>
    <property type="match status" value="1"/>
</dbReference>
<dbReference type="CDD" id="cd04301">
    <property type="entry name" value="NAT_SF"/>
    <property type="match status" value="1"/>
</dbReference>
<organism evidence="7 8">
    <name type="scientific">Pacificispira spongiicola</name>
    <dbReference type="NCBI Taxonomy" id="2729598"/>
    <lineage>
        <taxon>Bacteria</taxon>
        <taxon>Pseudomonadati</taxon>
        <taxon>Pseudomonadota</taxon>
        <taxon>Alphaproteobacteria</taxon>
        <taxon>Rhodospirillales</taxon>
        <taxon>Rhodospirillaceae</taxon>
        <taxon>Pacificispira</taxon>
    </lineage>
</organism>
<dbReference type="Gene3D" id="3.30.470.20">
    <property type="entry name" value="ATP-grasp fold, B domain"/>
    <property type="match status" value="1"/>
</dbReference>
<dbReference type="Gene3D" id="3.40.50.720">
    <property type="entry name" value="NAD(P)-binding Rossmann-like Domain"/>
    <property type="match status" value="1"/>
</dbReference>
<dbReference type="InterPro" id="IPR051538">
    <property type="entry name" value="Acyl-CoA_Synth/Transferase"/>
</dbReference>
<dbReference type="SUPFAM" id="SSF51735">
    <property type="entry name" value="NAD(P)-binding Rossmann-fold domains"/>
    <property type="match status" value="1"/>
</dbReference>
<dbReference type="InterPro" id="IPR043938">
    <property type="entry name" value="Ligase_CoA_dom"/>
</dbReference>
<dbReference type="InterPro" id="IPR013815">
    <property type="entry name" value="ATP_grasp_subdomain_1"/>
</dbReference>
<dbReference type="Gene3D" id="3.30.1490.20">
    <property type="entry name" value="ATP-grasp fold, A domain"/>
    <property type="match status" value="1"/>
</dbReference>
<gene>
    <name evidence="7" type="ORF">HH303_15170</name>
</gene>
<dbReference type="GO" id="GO:0043758">
    <property type="term" value="F:acetate-CoA ligase (ADP-forming) activity"/>
    <property type="evidence" value="ECO:0007669"/>
    <property type="project" value="InterPro"/>
</dbReference>
<dbReference type="SUPFAM" id="SSF55729">
    <property type="entry name" value="Acyl-CoA N-acyltransferases (Nat)"/>
    <property type="match status" value="1"/>
</dbReference>
<dbReference type="FunFam" id="3.30.1490.20:FF:000020">
    <property type="entry name" value="Protein lysine acetyltransferase"/>
    <property type="match status" value="1"/>
</dbReference>
<sequence>MSVRDLDSLFKPTSIALIGASKKPGSVGAVLAHNLFSCGFDGPIMPVNPHESAIGGSLAWPDIASLPIAPDLAVVATPPDTVPGVVADLRDKGCKSVCVITAGFGEGDDAEGLARRVKLEEAAGPMRILGPNVLGLMVPGVGLNASFAHISPLPGDLAFVAQSGAMLTSVLDWATGKGIGFSHLVSLGDKVDVDFGDMLNYLAVAPEVRAILLYVEAIGDAAKFMSAARAAARTKPVVAIKAGRVAEGAKAASSHTGALAGSDTVYDAAFRRAGMLRVYDMQELFDAVQTLSSSLRRLGVEGDGRPESVGDRLAILSNGGGIGVLATDSLIEQGGHLSDLEPETLEKLNGVLPPTWSKGNPIDIIGDAPPSRYADALEVLLKDKHSDAVLVLNCPTAISDSDAIAARVLEVAAGKSKPILTSWIGEGAAANARRRFTEAKVPTYNTAEEAVRGFMHVVRYRKNQANLMQVPVSRGDNGGEPDRATVRALIDTALAEKRAWLSEVEAKQVLDAYQIPIASSKVAKTPAEARQLASKFSMGDLVAVKILSPDITHKSDVGGVVLNLSSPDQVEEATKHMLERLRRDFPDAQIDGVSVQQMIRRPGAHELIVGLSEDPQFGPVVLFGKGGKEVEVVGDTVTGLPPLDDVLAQSLIRETAVNKLLRGYRDEPAADFEGIRHALIQVGRLAIDFAEIKELDINPLIADSQGVVALDARIRVAPVSGKLAEDPSSRLSIRPYPRELEGTVSLLDGRAIAVRPIRPEDSTGLQELVARSAQEDIRFRFLHPMKDLPERLANRLSQIDYAREMAMVALDPEDGKSLIGVARLTADADGAEAEYAILLRQDHKGEGLGYALMTRLIEFARMRGIGVIYGDVLCENGPMLSMCRDLGFTAKSHEDDPGVMRVSLPL</sequence>
<evidence type="ECO:0000256" key="5">
    <source>
        <dbReference type="ARBA" id="ARBA00060888"/>
    </source>
</evidence>
<evidence type="ECO:0000313" key="7">
    <source>
        <dbReference type="EMBL" id="NMM45836.1"/>
    </source>
</evidence>
<dbReference type="InterPro" id="IPR032875">
    <property type="entry name" value="Succ_CoA_lig_flav_dom"/>
</dbReference>
<keyword evidence="7" id="KW-0808">Transferase</keyword>
<name>A0A7Y0E272_9PROT</name>
<dbReference type="Pfam" id="PF13607">
    <property type="entry name" value="Succ_CoA_lig"/>
    <property type="match status" value="1"/>
</dbReference>
<dbReference type="AlphaFoldDB" id="A0A7Y0E272"/>
<dbReference type="RefSeq" id="WP_169626213.1">
    <property type="nucleotide sequence ID" value="NZ_JABBNT010000004.1"/>
</dbReference>
<keyword evidence="1" id="KW-0816">Tricarboxylic acid cycle</keyword>
<comment type="caution">
    <text evidence="7">The sequence shown here is derived from an EMBL/GenBank/DDBJ whole genome shotgun (WGS) entry which is preliminary data.</text>
</comment>
<dbReference type="InterPro" id="IPR000182">
    <property type="entry name" value="GNAT_dom"/>
</dbReference>
<reference evidence="7 8" key="1">
    <citation type="submission" date="2020-04" db="EMBL/GenBank/DDBJ databases">
        <title>Rhodospirillaceae bacterium KN72 isolated from deep sea.</title>
        <authorList>
            <person name="Zhang D.-C."/>
        </authorList>
    </citation>
    <scope>NUCLEOTIDE SEQUENCE [LARGE SCALE GENOMIC DNA]</scope>
    <source>
        <strain evidence="7 8">KN72</strain>
    </source>
</reference>
<dbReference type="Pfam" id="PF19045">
    <property type="entry name" value="Ligase_CoA_2"/>
    <property type="match status" value="1"/>
</dbReference>
<dbReference type="EMBL" id="JABBNT010000004">
    <property type="protein sequence ID" value="NMM45836.1"/>
    <property type="molecule type" value="Genomic_DNA"/>
</dbReference>
<keyword evidence="4" id="KW-0067">ATP-binding</keyword>
<dbReference type="SUPFAM" id="SSF56059">
    <property type="entry name" value="Glutathione synthetase ATP-binding domain-like"/>
    <property type="match status" value="1"/>
</dbReference>
<protein>
    <submittedName>
        <fullName evidence="7">Bifunctional acetate--CoA ligase family protein/GNAT family N-acetyltransferase</fullName>
    </submittedName>
</protein>
<dbReference type="PROSITE" id="PS51186">
    <property type="entry name" value="GNAT"/>
    <property type="match status" value="1"/>
</dbReference>
<dbReference type="PANTHER" id="PTHR43334:SF1">
    <property type="entry name" value="3-HYDROXYPROPIONATE--COA LIGASE [ADP-FORMING]"/>
    <property type="match status" value="1"/>
</dbReference>
<keyword evidence="2 7" id="KW-0436">Ligase</keyword>
<dbReference type="PANTHER" id="PTHR43334">
    <property type="entry name" value="ACETATE--COA LIGASE [ADP-FORMING]"/>
    <property type="match status" value="1"/>
</dbReference>
<dbReference type="InterPro" id="IPR016181">
    <property type="entry name" value="Acyl_CoA_acyltransferase"/>
</dbReference>